<evidence type="ECO:0000313" key="1">
    <source>
        <dbReference type="EMBL" id="ABK77514.1"/>
    </source>
</evidence>
<protein>
    <submittedName>
        <fullName evidence="1">Uncharacterized protein</fullName>
    </submittedName>
</protein>
<dbReference type="Proteomes" id="UP000000758">
    <property type="component" value="Chromosome"/>
</dbReference>
<accession>A0RVZ7</accession>
<dbReference type="HOGENOM" id="CLU_1207577_0_0_2"/>
<dbReference type="EnsemblBacteria" id="ABK77514">
    <property type="protein sequence ID" value="ABK77514"/>
    <property type="gene ID" value="CENSYa_0882"/>
</dbReference>
<dbReference type="AlphaFoldDB" id="A0RVZ7"/>
<proteinExistence type="predicted"/>
<organism evidence="1 2">
    <name type="scientific">Cenarchaeum symbiosum (strain A)</name>
    <dbReference type="NCBI Taxonomy" id="414004"/>
    <lineage>
        <taxon>Archaea</taxon>
        <taxon>Nitrososphaerota</taxon>
        <taxon>Candidatus Cenarchaeales</taxon>
        <taxon>Candidatus Cenarchaeaceae</taxon>
        <taxon>Candidatus Cenarchaeum</taxon>
    </lineage>
</organism>
<dbReference type="InterPro" id="IPR036388">
    <property type="entry name" value="WH-like_DNA-bd_sf"/>
</dbReference>
<sequence>MERKHLGTFDEARVVTSAIYGSTISNIVKHTAISSSTVSRIVYAFEKVGIMRTHRRGRTVFVRVKDRDHPLVRALGEIAEWVSFVIWAPDVVVADVLAKHGVDYAFVGTSRAKYLRGELRNMVQVAVEKGRHADARELIQGEFRRIGIRTTEYPNETIGRATSLVYVKCFPVDNIEAYPSQTKSWGRTVPVMVAAEKTERDAQECMSDLDLAFVPDVMAGRTGTAANRA</sequence>
<dbReference type="KEGG" id="csy:CENSYa_0882"/>
<gene>
    <name evidence="1" type="ordered locus">CENSYa_0882</name>
</gene>
<name>A0RVZ7_CENSY</name>
<reference evidence="1 2" key="1">
    <citation type="journal article" date="2006" name="Proc. Natl. Acad. Sci. U.S.A.">
        <title>Genomic analysis of the uncultivated marine crenarchaeote Cenarchaeum symbiosum.</title>
        <authorList>
            <person name="Hallam S.J."/>
            <person name="Konstantinidis K.T."/>
            <person name="Putnam N."/>
            <person name="Schleper C."/>
            <person name="Watanabe Y."/>
            <person name="Sugahara J."/>
            <person name="Preston C."/>
            <person name="de la Torre J."/>
            <person name="Richardson P.M."/>
            <person name="DeLong E.F."/>
        </authorList>
    </citation>
    <scope>NUCLEOTIDE SEQUENCE [LARGE SCALE GENOMIC DNA]</scope>
    <source>
        <strain evidence="2">A</strain>
    </source>
</reference>
<keyword evidence="2" id="KW-1185">Reference proteome</keyword>
<evidence type="ECO:0000313" key="2">
    <source>
        <dbReference type="Proteomes" id="UP000000758"/>
    </source>
</evidence>
<dbReference type="Gene3D" id="1.10.10.10">
    <property type="entry name" value="Winged helix-like DNA-binding domain superfamily/Winged helix DNA-binding domain"/>
    <property type="match status" value="1"/>
</dbReference>
<dbReference type="EMBL" id="DP000238">
    <property type="protein sequence ID" value="ABK77514.1"/>
    <property type="molecule type" value="Genomic_DNA"/>
</dbReference>